<dbReference type="PROSITE" id="PS50801">
    <property type="entry name" value="STAS"/>
    <property type="match status" value="1"/>
</dbReference>
<evidence type="ECO:0000259" key="3">
    <source>
        <dbReference type="PROSITE" id="PS50801"/>
    </source>
</evidence>
<dbReference type="CDD" id="cd07043">
    <property type="entry name" value="STAS_anti-anti-sigma_factors"/>
    <property type="match status" value="1"/>
</dbReference>
<geneLocation type="plasmid" evidence="4 5">
    <name>Cy782201</name>
</geneLocation>
<dbReference type="Gene3D" id="3.30.750.24">
    <property type="entry name" value="STAS domain"/>
    <property type="match status" value="1"/>
</dbReference>
<dbReference type="KEGG" id="cyj:Cyan7822_6004"/>
<protein>
    <submittedName>
        <fullName evidence="4">Anti-sigma-factor antagonist</fullName>
    </submittedName>
</protein>
<dbReference type="InterPro" id="IPR010819">
    <property type="entry name" value="AGE/CE"/>
</dbReference>
<evidence type="ECO:0000256" key="2">
    <source>
        <dbReference type="ARBA" id="ARBA00023235"/>
    </source>
</evidence>
<dbReference type="Proteomes" id="UP000008206">
    <property type="component" value="Plasmid Cy782201"/>
</dbReference>
<dbReference type="AlphaFoldDB" id="E0ULM1"/>
<name>E0ULM1_GLOV7</name>
<keyword evidence="5" id="KW-1185">Reference proteome</keyword>
<dbReference type="SUPFAM" id="SSF52091">
    <property type="entry name" value="SpoIIaa-like"/>
    <property type="match status" value="1"/>
</dbReference>
<dbReference type="Gene3D" id="1.50.10.10">
    <property type="match status" value="1"/>
</dbReference>
<evidence type="ECO:0000256" key="1">
    <source>
        <dbReference type="ARBA" id="ARBA00008558"/>
    </source>
</evidence>
<reference evidence="5" key="1">
    <citation type="journal article" date="2011" name="MBio">
        <title>Novel metabolic attributes of the genus Cyanothece, comprising a group of unicellular nitrogen-fixing Cyanobacteria.</title>
        <authorList>
            <person name="Bandyopadhyay A."/>
            <person name="Elvitigala T."/>
            <person name="Welsh E."/>
            <person name="Stockel J."/>
            <person name="Liberton M."/>
            <person name="Min H."/>
            <person name="Sherman L.A."/>
            <person name="Pakrasi H.B."/>
        </authorList>
    </citation>
    <scope>NUCLEOTIDE SEQUENCE [LARGE SCALE GENOMIC DNA]</scope>
    <source>
        <strain evidence="5">PCC 7822</strain>
        <plasmid evidence="5">Cy782201</plasmid>
    </source>
</reference>
<dbReference type="PANTHER" id="PTHR42899">
    <property type="entry name" value="SPERMATOGENESIS-ASSOCIATED PROTEIN 20"/>
    <property type="match status" value="1"/>
</dbReference>
<dbReference type="InterPro" id="IPR036513">
    <property type="entry name" value="STAS_dom_sf"/>
</dbReference>
<dbReference type="RefSeq" id="WP_013334601.1">
    <property type="nucleotide sequence ID" value="NC_014533.1"/>
</dbReference>
<dbReference type="OrthoDB" id="5141876at2"/>
<dbReference type="CDD" id="cd00249">
    <property type="entry name" value="AGE"/>
    <property type="match status" value="1"/>
</dbReference>
<feature type="domain" description="STAS" evidence="3">
    <location>
        <begin position="615"/>
        <end position="723"/>
    </location>
</feature>
<dbReference type="Pfam" id="PF01740">
    <property type="entry name" value="STAS"/>
    <property type="match status" value="1"/>
</dbReference>
<keyword evidence="4" id="KW-0614">Plasmid</keyword>
<dbReference type="PANTHER" id="PTHR42899:SF1">
    <property type="entry name" value="SPERMATOGENESIS-ASSOCIATED PROTEIN 20"/>
    <property type="match status" value="1"/>
</dbReference>
<accession>E0ULM1</accession>
<dbReference type="EMBL" id="CP002199">
    <property type="protein sequence ID" value="ADN17851.1"/>
    <property type="molecule type" value="Genomic_DNA"/>
</dbReference>
<dbReference type="HOGENOM" id="CLU_014977_0_0_3"/>
<dbReference type="InterPro" id="IPR024705">
    <property type="entry name" value="Ssp411"/>
</dbReference>
<gene>
    <name evidence="4" type="ordered locus">Cyan7822_6004</name>
</gene>
<dbReference type="GO" id="GO:0005975">
    <property type="term" value="P:carbohydrate metabolic process"/>
    <property type="evidence" value="ECO:0007669"/>
    <property type="project" value="InterPro"/>
</dbReference>
<organism evidence="4 5">
    <name type="scientific">Gloeothece verrucosa (strain PCC 7822)</name>
    <name type="common">Cyanothece sp. (strain PCC 7822)</name>
    <dbReference type="NCBI Taxonomy" id="497965"/>
    <lineage>
        <taxon>Bacteria</taxon>
        <taxon>Bacillati</taxon>
        <taxon>Cyanobacteriota</taxon>
        <taxon>Cyanophyceae</taxon>
        <taxon>Oscillatoriophycideae</taxon>
        <taxon>Chroococcales</taxon>
        <taxon>Aphanothecaceae</taxon>
        <taxon>Gloeothece</taxon>
        <taxon>Gloeothece verrucosa</taxon>
    </lineage>
</organism>
<dbReference type="InterPro" id="IPR008928">
    <property type="entry name" value="6-hairpin_glycosidase_sf"/>
</dbReference>
<keyword evidence="2" id="KW-0413">Isomerase</keyword>
<dbReference type="InterPro" id="IPR034116">
    <property type="entry name" value="AGE_dom"/>
</dbReference>
<dbReference type="SUPFAM" id="SSF48208">
    <property type="entry name" value="Six-hairpin glycosidases"/>
    <property type="match status" value="1"/>
</dbReference>
<evidence type="ECO:0000313" key="4">
    <source>
        <dbReference type="EMBL" id="ADN17851.1"/>
    </source>
</evidence>
<dbReference type="InterPro" id="IPR002645">
    <property type="entry name" value="STAS_dom"/>
</dbReference>
<dbReference type="GO" id="GO:0016853">
    <property type="term" value="F:isomerase activity"/>
    <property type="evidence" value="ECO:0007669"/>
    <property type="project" value="UniProtKB-KW"/>
</dbReference>
<dbReference type="Pfam" id="PF07221">
    <property type="entry name" value="GlcNAc_2-epim"/>
    <property type="match status" value="1"/>
</dbReference>
<evidence type="ECO:0000313" key="5">
    <source>
        <dbReference type="Proteomes" id="UP000008206"/>
    </source>
</evidence>
<proteinExistence type="inferred from homology"/>
<comment type="similarity">
    <text evidence="1">Belongs to the N-acylglucosamine 2-epimerase family.</text>
</comment>
<dbReference type="InterPro" id="IPR012341">
    <property type="entry name" value="6hp_glycosidase-like_sf"/>
</dbReference>
<sequence length="757" mass="87128">MNKLNFSFSDLIAGYVVKFEPLEGKFGSFHLKTSDGKTFKVSLTSMTNAQLVRNLGEPYYNCTTQISSMLVPQRYLFVYGIFYPEAGENKFEAKNIVFLGRTEAEYLFEKPDWWVKQIQQLADFYLKCQFEDKEIDFRQYRTDLSLVGSKKNSTRQETDTISRLVYGFATAYMLTGDERYLEAAEKGTEYLRQHMRFLDTDEQICYWYHGIDVHPDGSEQKIFASEFGDDYDAIPAYEQIYALVGPTQLYRITGDLCVLGDIERTVNLFDRYFRDKTQYGGFFSHIDPITLSPYSATLGQNRARKNWNSVGDHAPAYLINLWLATEDHKYTEMLEKTFDLIEKYFPDDENSFFVQERFHEDWSHDLHWFWQQNRAVVGHNLKIAWNIMRMNHLIPKEKYTKLAEKIGQTMPKVGSDQQRGGWYDVVERFLEPGQEKHRFVWHDRKAWWQQEQAILAYLILAGSLENPKYRQLAREAAAFYNAWFLDSEDGGIYFNVQANGIPYLAGGNERGKGSHSMSGYHAFELGYLATVYTNLLITKQPMELYFKPKPGAFKDNILRVAPDILPLGSVRIGEVQIDGQTYFDFDAEKLTVNLPFSEESLKVKVRLIPAQVFFDATVLEVSQGTAKIALTGLLDANANGIFQEALERATKQPIHRLILFLENLKCISSTGIRTLIFTKQKLGKTVEVQLVGASDSVTKLLKMSSFCQGVKIIPKLEDSTVVINNQSNELDLILSDDFDESKNLLNNSQNPELMPFK</sequence>